<keyword evidence="2" id="KW-0732">Signal</keyword>
<feature type="chain" id="PRO_5022719653" description="GLPGLI family protein" evidence="2">
    <location>
        <begin position="23"/>
        <end position="255"/>
    </location>
</feature>
<feature type="signal peptide" evidence="2">
    <location>
        <begin position="1"/>
        <end position="22"/>
    </location>
</feature>
<name>A0A5C6RNG3_9BACT</name>
<evidence type="ECO:0000256" key="2">
    <source>
        <dbReference type="SAM" id="SignalP"/>
    </source>
</evidence>
<dbReference type="Proteomes" id="UP000321580">
    <property type="component" value="Unassembled WGS sequence"/>
</dbReference>
<dbReference type="RefSeq" id="WP_147167642.1">
    <property type="nucleotide sequence ID" value="NZ_VOOR01000021.1"/>
</dbReference>
<accession>A0A5C6RNG3</accession>
<dbReference type="AlphaFoldDB" id="A0A5C6RNG3"/>
<dbReference type="OrthoDB" id="1440774at2"/>
<feature type="region of interest" description="Disordered" evidence="1">
    <location>
        <begin position="210"/>
        <end position="238"/>
    </location>
</feature>
<gene>
    <name evidence="3" type="ORF">FRY97_11300</name>
</gene>
<evidence type="ECO:0000256" key="1">
    <source>
        <dbReference type="SAM" id="MobiDB-lite"/>
    </source>
</evidence>
<comment type="caution">
    <text evidence="3">The sequence shown here is derived from an EMBL/GenBank/DDBJ whole genome shotgun (WGS) entry which is preliminary data.</text>
</comment>
<evidence type="ECO:0000313" key="3">
    <source>
        <dbReference type="EMBL" id="TXB62922.1"/>
    </source>
</evidence>
<evidence type="ECO:0008006" key="5">
    <source>
        <dbReference type="Google" id="ProtNLM"/>
    </source>
</evidence>
<dbReference type="EMBL" id="VOOR01000021">
    <property type="protein sequence ID" value="TXB62922.1"/>
    <property type="molecule type" value="Genomic_DNA"/>
</dbReference>
<evidence type="ECO:0000313" key="4">
    <source>
        <dbReference type="Proteomes" id="UP000321580"/>
    </source>
</evidence>
<sequence length="255" mass="27867">MKHLKLTLITFLLGVMASGPLAGQGAPLISIVYEDKDYFNLCESIDMPGGSKPLAIVDFTYALHIYPTYSVRTNEAYRLRSSAEGQSIALLPSLVFKDYRGKKVWQHHLLHARGEAEQKALAPNLPGRWQIDEAERKEILGISCQLAVLQTPGCQLRAWFTPDIPFPDGATVQTTGLPGLTLKLEVGTGGKGYEAVRLLLSSPEPLPLPNFTPSGLSGSEAALQARQDDQTPKIDGSTVVGQWLPMPTLLDRFEE</sequence>
<keyword evidence="4" id="KW-1185">Reference proteome</keyword>
<organism evidence="3 4">
    <name type="scientific">Phaeodactylibacter luteus</name>
    <dbReference type="NCBI Taxonomy" id="1564516"/>
    <lineage>
        <taxon>Bacteria</taxon>
        <taxon>Pseudomonadati</taxon>
        <taxon>Bacteroidota</taxon>
        <taxon>Saprospiria</taxon>
        <taxon>Saprospirales</taxon>
        <taxon>Haliscomenobacteraceae</taxon>
        <taxon>Phaeodactylibacter</taxon>
    </lineage>
</organism>
<reference evidence="3 4" key="1">
    <citation type="submission" date="2019-08" db="EMBL/GenBank/DDBJ databases">
        <title>Genome of Phaeodactylibacter luteus.</title>
        <authorList>
            <person name="Bowman J.P."/>
        </authorList>
    </citation>
    <scope>NUCLEOTIDE SEQUENCE [LARGE SCALE GENOMIC DNA]</scope>
    <source>
        <strain evidence="3 4">KCTC 42180</strain>
    </source>
</reference>
<proteinExistence type="predicted"/>
<protein>
    <recommendedName>
        <fullName evidence="5">GLPGLI family protein</fullName>
    </recommendedName>
</protein>